<dbReference type="PROSITE" id="PS51257">
    <property type="entry name" value="PROKAR_LIPOPROTEIN"/>
    <property type="match status" value="1"/>
</dbReference>
<comment type="subcellular location">
    <subcellularLocation>
        <location evidence="1">Cell envelope</location>
    </subcellularLocation>
</comment>
<evidence type="ECO:0000313" key="6">
    <source>
        <dbReference type="EMBL" id="MBB6345768.1"/>
    </source>
</evidence>
<dbReference type="Proteomes" id="UP000583800">
    <property type="component" value="Unassembled WGS sequence"/>
</dbReference>
<evidence type="ECO:0000256" key="3">
    <source>
        <dbReference type="ARBA" id="ARBA00022448"/>
    </source>
</evidence>
<accession>A0A7X0EVS1</accession>
<comment type="caution">
    <text evidence="6">The sequence shown here is derived from an EMBL/GenBank/DDBJ whole genome shotgun (WGS) entry which is preliminary data.</text>
</comment>
<dbReference type="Pfam" id="PF13416">
    <property type="entry name" value="SBP_bac_8"/>
    <property type="match status" value="1"/>
</dbReference>
<gene>
    <name evidence="6" type="ORF">FHU36_002277</name>
</gene>
<keyword evidence="6" id="KW-0762">Sugar transport</keyword>
<feature type="signal peptide" evidence="5">
    <location>
        <begin position="1"/>
        <end position="22"/>
    </location>
</feature>
<evidence type="ECO:0000256" key="2">
    <source>
        <dbReference type="ARBA" id="ARBA00008520"/>
    </source>
</evidence>
<dbReference type="InterPro" id="IPR050490">
    <property type="entry name" value="Bact_solute-bd_prot1"/>
</dbReference>
<keyword evidence="4 5" id="KW-0732">Signal</keyword>
<feature type="chain" id="PRO_5038460447" evidence="5">
    <location>
        <begin position="23"/>
        <end position="451"/>
    </location>
</feature>
<dbReference type="GO" id="GO:0030313">
    <property type="term" value="C:cell envelope"/>
    <property type="evidence" value="ECO:0007669"/>
    <property type="project" value="UniProtKB-SubCell"/>
</dbReference>
<comment type="similarity">
    <text evidence="2">Belongs to the bacterial solute-binding protein 1 family.</text>
</comment>
<dbReference type="RefSeq" id="WP_185083663.1">
    <property type="nucleotide sequence ID" value="NZ_JACHJB010000001.1"/>
</dbReference>
<evidence type="ECO:0000256" key="1">
    <source>
        <dbReference type="ARBA" id="ARBA00004196"/>
    </source>
</evidence>
<organism evidence="6 7">
    <name type="scientific">Nonomuraea muscovyensis</name>
    <dbReference type="NCBI Taxonomy" id="1124761"/>
    <lineage>
        <taxon>Bacteria</taxon>
        <taxon>Bacillati</taxon>
        <taxon>Actinomycetota</taxon>
        <taxon>Actinomycetes</taxon>
        <taxon>Streptosporangiales</taxon>
        <taxon>Streptosporangiaceae</taxon>
        <taxon>Nonomuraea</taxon>
    </lineage>
</organism>
<keyword evidence="3" id="KW-0813">Transport</keyword>
<dbReference type="CDD" id="cd13585">
    <property type="entry name" value="PBP2_TMBP_like"/>
    <property type="match status" value="1"/>
</dbReference>
<sequence>MKSHLRSLAVAATATLLLSACGGGQDTGEGAAAGPVTIDYWLWDTAQQPQYQACADAFKKANPQYTVKITQYGWDDYWNTLTTSFVSGTAPDVFVSHLSRYPEFAAQSQLLPITDLVAKDKVDLSQYQDGLADLWVAKDGQRYGLPKDFDTVAVIYNTDKLKEAGIKPEEMTKLTWNPQDGGTYEDVIAKLTVDVNGKRGDEPGFDKKHVATYGLGLAGSGAGFGQTEWSLYTMSNGWQYADQNPWPTKFNYADPKFKDTIRWFTSLIDKGYMPTMEIASAGTGQIDAYGAGKYAMVTEGSWNTKTYWALKGAKSALAPTPIGPTGKRASLFNGLADNISAGTDNPDAAWAWTKFLASPACQEEIVAKEAVVFPAIKAAMPKAEQAFADAGIDVKPFTMHVQDGTTHLAPIAEHWADITAIMTETMDSIFSRKSDVNALDEANTKVNALLG</sequence>
<dbReference type="PANTHER" id="PTHR43649:SF31">
    <property type="entry name" value="SN-GLYCEROL-3-PHOSPHATE-BINDING PERIPLASMIC PROTEIN UGPB"/>
    <property type="match status" value="1"/>
</dbReference>
<dbReference type="SUPFAM" id="SSF53850">
    <property type="entry name" value="Periplasmic binding protein-like II"/>
    <property type="match status" value="1"/>
</dbReference>
<dbReference type="EMBL" id="JACHJB010000001">
    <property type="protein sequence ID" value="MBB6345768.1"/>
    <property type="molecule type" value="Genomic_DNA"/>
</dbReference>
<evidence type="ECO:0000256" key="5">
    <source>
        <dbReference type="SAM" id="SignalP"/>
    </source>
</evidence>
<evidence type="ECO:0000256" key="4">
    <source>
        <dbReference type="ARBA" id="ARBA00022729"/>
    </source>
</evidence>
<evidence type="ECO:0000313" key="7">
    <source>
        <dbReference type="Proteomes" id="UP000583800"/>
    </source>
</evidence>
<proteinExistence type="inferred from homology"/>
<dbReference type="Gene3D" id="3.40.190.10">
    <property type="entry name" value="Periplasmic binding protein-like II"/>
    <property type="match status" value="1"/>
</dbReference>
<dbReference type="PANTHER" id="PTHR43649">
    <property type="entry name" value="ARABINOSE-BINDING PROTEIN-RELATED"/>
    <property type="match status" value="1"/>
</dbReference>
<dbReference type="AlphaFoldDB" id="A0A7X0EVS1"/>
<protein>
    <submittedName>
        <fullName evidence="6">Multiple sugar transport system substrate-binding protein</fullName>
    </submittedName>
</protein>
<reference evidence="6 7" key="1">
    <citation type="submission" date="2020-08" db="EMBL/GenBank/DDBJ databases">
        <title>Sequencing the genomes of 1000 actinobacteria strains.</title>
        <authorList>
            <person name="Klenk H.-P."/>
        </authorList>
    </citation>
    <scope>NUCLEOTIDE SEQUENCE [LARGE SCALE GENOMIC DNA]</scope>
    <source>
        <strain evidence="6 7">DSM 45913</strain>
    </source>
</reference>
<keyword evidence="7" id="KW-1185">Reference proteome</keyword>
<dbReference type="InterPro" id="IPR006059">
    <property type="entry name" value="SBP"/>
</dbReference>
<name>A0A7X0EVS1_9ACTN</name>